<gene>
    <name evidence="6" type="ORF">FM119_11300</name>
</gene>
<name>A0A1R4K4I7_9MICO</name>
<evidence type="ECO:0000256" key="4">
    <source>
        <dbReference type="SAM" id="MobiDB-lite"/>
    </source>
</evidence>
<dbReference type="PROSITE" id="PS50893">
    <property type="entry name" value="ABC_TRANSPORTER_2"/>
    <property type="match status" value="1"/>
</dbReference>
<protein>
    <submittedName>
        <fullName evidence="6">ABC transporter, ATP-binding protein</fullName>
    </submittedName>
</protein>
<dbReference type="InterPro" id="IPR027417">
    <property type="entry name" value="P-loop_NTPase"/>
</dbReference>
<dbReference type="InterPro" id="IPR017871">
    <property type="entry name" value="ABC_transporter-like_CS"/>
</dbReference>
<dbReference type="AlphaFoldDB" id="A0A1R4K4I7"/>
<dbReference type="GO" id="GO:0005524">
    <property type="term" value="F:ATP binding"/>
    <property type="evidence" value="ECO:0007669"/>
    <property type="project" value="UniProtKB-KW"/>
</dbReference>
<evidence type="ECO:0000256" key="3">
    <source>
        <dbReference type="ARBA" id="ARBA00022840"/>
    </source>
</evidence>
<dbReference type="SMART" id="SM00382">
    <property type="entry name" value="AAA"/>
    <property type="match status" value="1"/>
</dbReference>
<keyword evidence="7" id="KW-1185">Reference proteome</keyword>
<dbReference type="PANTHER" id="PTHR43023">
    <property type="entry name" value="PROTEIN TRIGALACTOSYLDIACYLGLYCEROL 3, CHLOROPLASTIC"/>
    <property type="match status" value="1"/>
</dbReference>
<feature type="domain" description="ABC transporter" evidence="5">
    <location>
        <begin position="3"/>
        <end position="252"/>
    </location>
</feature>
<proteinExistence type="predicted"/>
<evidence type="ECO:0000256" key="1">
    <source>
        <dbReference type="ARBA" id="ARBA00022448"/>
    </source>
</evidence>
<evidence type="ECO:0000313" key="7">
    <source>
        <dbReference type="Proteomes" id="UP000196778"/>
    </source>
</evidence>
<accession>A0A1R4K4I7</accession>
<dbReference type="GO" id="GO:0016887">
    <property type="term" value="F:ATP hydrolysis activity"/>
    <property type="evidence" value="ECO:0007669"/>
    <property type="project" value="InterPro"/>
</dbReference>
<dbReference type="Gene3D" id="3.40.50.300">
    <property type="entry name" value="P-loop containing nucleotide triphosphate hydrolases"/>
    <property type="match status" value="1"/>
</dbReference>
<dbReference type="EMBL" id="FUKR01000064">
    <property type="protein sequence ID" value="SJN39102.1"/>
    <property type="molecule type" value="Genomic_DNA"/>
</dbReference>
<sequence>MSLVVDDLTVRYQGASGPAASGVSFSLAAGELVAIMGPSGAGKSALLRALALGQDYSGSEAAEIVGGAAFISGAPVRSAGKREHLFAQHEIAYLPQNAGAALPGGSSIGDFLSAPLIARDKRADRGAVGERAARSIDAVGLTLSTLSLFPSELSGGQRQRAAIARALMIGPRLLLADEPASGVDPSVRGVIGTLLRTGLEAGMAAVVVSHDLELLVALDARVIVLDAGAVVADGPLSELLAEGRTPFLASLAGLSAAAGEQPDTEGRDGAGRAAGR</sequence>
<keyword evidence="2" id="KW-0547">Nucleotide-binding</keyword>
<evidence type="ECO:0000313" key="6">
    <source>
        <dbReference type="EMBL" id="SJN39102.1"/>
    </source>
</evidence>
<organism evidence="6 7">
    <name type="scientific">Mycetocola reblochoni REB411</name>
    <dbReference type="NCBI Taxonomy" id="1255698"/>
    <lineage>
        <taxon>Bacteria</taxon>
        <taxon>Bacillati</taxon>
        <taxon>Actinomycetota</taxon>
        <taxon>Actinomycetes</taxon>
        <taxon>Micrococcales</taxon>
        <taxon>Microbacteriaceae</taxon>
        <taxon>Mycetocola</taxon>
    </lineage>
</organism>
<dbReference type="PROSITE" id="PS00211">
    <property type="entry name" value="ABC_TRANSPORTER_1"/>
    <property type="match status" value="1"/>
</dbReference>
<dbReference type="PANTHER" id="PTHR43023:SF3">
    <property type="entry name" value="PROTEIN TRIGALACTOSYLDIACYLGLYCEROL 3, CHLOROPLASTIC"/>
    <property type="match status" value="1"/>
</dbReference>
<keyword evidence="1" id="KW-0813">Transport</keyword>
<evidence type="ECO:0000259" key="5">
    <source>
        <dbReference type="PROSITE" id="PS50893"/>
    </source>
</evidence>
<dbReference type="Proteomes" id="UP000196778">
    <property type="component" value="Unassembled WGS sequence"/>
</dbReference>
<dbReference type="InterPro" id="IPR003593">
    <property type="entry name" value="AAA+_ATPase"/>
</dbReference>
<dbReference type="InterPro" id="IPR003439">
    <property type="entry name" value="ABC_transporter-like_ATP-bd"/>
</dbReference>
<evidence type="ECO:0000256" key="2">
    <source>
        <dbReference type="ARBA" id="ARBA00022741"/>
    </source>
</evidence>
<feature type="region of interest" description="Disordered" evidence="4">
    <location>
        <begin position="255"/>
        <end position="276"/>
    </location>
</feature>
<dbReference type="Pfam" id="PF00005">
    <property type="entry name" value="ABC_tran"/>
    <property type="match status" value="1"/>
</dbReference>
<dbReference type="SUPFAM" id="SSF52540">
    <property type="entry name" value="P-loop containing nucleoside triphosphate hydrolases"/>
    <property type="match status" value="1"/>
</dbReference>
<keyword evidence="3 6" id="KW-0067">ATP-binding</keyword>
<reference evidence="7" key="1">
    <citation type="submission" date="2017-02" db="EMBL/GenBank/DDBJ databases">
        <authorList>
            <person name="Dridi B."/>
        </authorList>
    </citation>
    <scope>NUCLEOTIDE SEQUENCE [LARGE SCALE GENOMIC DNA]</scope>
    <source>
        <strain evidence="7">EB411</strain>
    </source>
</reference>